<dbReference type="RefSeq" id="WP_407338406.1">
    <property type="nucleotide sequence ID" value="NZ_CP136862.1"/>
</dbReference>
<accession>A0ABZ0HQP2</accession>
<feature type="transmembrane region" description="Helical" evidence="1">
    <location>
        <begin position="93"/>
        <end position="117"/>
    </location>
</feature>
<feature type="transmembrane region" description="Helical" evidence="1">
    <location>
        <begin position="61"/>
        <end position="81"/>
    </location>
</feature>
<reference evidence="2 3" key="1">
    <citation type="submission" date="2023-10" db="EMBL/GenBank/DDBJ databases">
        <title>Novel methanotroph of the genus Methylocapsa from a subarctic wetland.</title>
        <authorList>
            <person name="Belova S.E."/>
            <person name="Oshkin I.Y."/>
            <person name="Miroshnikov K."/>
            <person name="Dedysh S.N."/>
        </authorList>
    </citation>
    <scope>NUCLEOTIDE SEQUENCE [LARGE SCALE GENOMIC DNA]</scope>
    <source>
        <strain evidence="2 3">RX1</strain>
    </source>
</reference>
<evidence type="ECO:0000313" key="3">
    <source>
        <dbReference type="Proteomes" id="UP001626536"/>
    </source>
</evidence>
<keyword evidence="1" id="KW-1133">Transmembrane helix</keyword>
<feature type="transmembrane region" description="Helical" evidence="1">
    <location>
        <begin position="159"/>
        <end position="180"/>
    </location>
</feature>
<proteinExistence type="predicted"/>
<organism evidence="2 3">
    <name type="scientific">Methylocapsa polymorpha</name>
    <dbReference type="NCBI Taxonomy" id="3080828"/>
    <lineage>
        <taxon>Bacteria</taxon>
        <taxon>Pseudomonadati</taxon>
        <taxon>Pseudomonadota</taxon>
        <taxon>Alphaproteobacteria</taxon>
        <taxon>Hyphomicrobiales</taxon>
        <taxon>Beijerinckiaceae</taxon>
        <taxon>Methylocapsa</taxon>
    </lineage>
</organism>
<keyword evidence="3" id="KW-1185">Reference proteome</keyword>
<evidence type="ECO:0000256" key="1">
    <source>
        <dbReference type="SAM" id="Phobius"/>
    </source>
</evidence>
<feature type="transmembrane region" description="Helical" evidence="1">
    <location>
        <begin position="129"/>
        <end position="147"/>
    </location>
</feature>
<gene>
    <name evidence="2" type="ORF">RZS28_14305</name>
</gene>
<keyword evidence="1" id="KW-0472">Membrane</keyword>
<dbReference type="NCBIfam" id="NF038065">
    <property type="entry name" value="Pr6Pr"/>
    <property type="match status" value="1"/>
</dbReference>
<feature type="transmembrane region" description="Helical" evidence="1">
    <location>
        <begin position="22"/>
        <end position="41"/>
    </location>
</feature>
<name>A0ABZ0HQP2_9HYPH</name>
<dbReference type="InterPro" id="IPR049713">
    <property type="entry name" value="Pr6Pr-like"/>
</dbReference>
<keyword evidence="1" id="KW-0812">Transmembrane</keyword>
<sequence>MPGVSEITNPVKMPRPLHLKRVSAAAIACLAWSALAVQVYFDIDDALAKNQSVANGLIQFFSFFTIQTNMLIALLLTISFARPQTEQFLTRPSVNSALASYIIIVGVVYAVMLRHLWDPHGMQLVADRVLHDAIPFLYPLYWLVFLPKGTLRWTDPVMWLIYPIVYFAYSLLRGAAFGIYPYPFIDVTRLGYTGVSINAILFLGAFFGLGVTFAAIDWALAGRVTQPAAGLAERPNSDK</sequence>
<dbReference type="Proteomes" id="UP001626536">
    <property type="component" value="Chromosome"/>
</dbReference>
<feature type="transmembrane region" description="Helical" evidence="1">
    <location>
        <begin position="200"/>
        <end position="220"/>
    </location>
</feature>
<protein>
    <submittedName>
        <fullName evidence="2">Pr6Pr family membrane protein</fullName>
    </submittedName>
</protein>
<dbReference type="EMBL" id="CP136862">
    <property type="protein sequence ID" value="WOJ88968.1"/>
    <property type="molecule type" value="Genomic_DNA"/>
</dbReference>
<evidence type="ECO:0000313" key="2">
    <source>
        <dbReference type="EMBL" id="WOJ88968.1"/>
    </source>
</evidence>